<reference evidence="1" key="2">
    <citation type="submission" date="2020-11" db="EMBL/GenBank/DDBJ databases">
        <title>Enhanced detection system for hospital associated transmission using whole genome sequencing surveillance.</title>
        <authorList>
            <person name="Harrison L.H."/>
            <person name="Van Tyne D."/>
            <person name="Marsh J.W."/>
            <person name="Griffith M.P."/>
            <person name="Snyder D.J."/>
            <person name="Cooper V.S."/>
            <person name="Mustapha M."/>
        </authorList>
    </citation>
    <scope>NUCLEOTIDE SEQUENCE</scope>
    <source>
        <strain evidence="1">PR00070</strain>
    </source>
</reference>
<proteinExistence type="predicted"/>
<dbReference type="Proteomes" id="UP000501338">
    <property type="component" value="Chromosome"/>
</dbReference>
<dbReference type="GeneID" id="57331824"/>
<keyword evidence="3" id="KW-1185">Reference proteome</keyword>
<evidence type="ECO:0000313" key="4">
    <source>
        <dbReference type="Proteomes" id="UP000612266"/>
    </source>
</evidence>
<dbReference type="InterPro" id="IPR029057">
    <property type="entry name" value="PRTase-like"/>
</dbReference>
<name>A0A6G6SQW6_9GAMM</name>
<protein>
    <recommendedName>
        <fullName evidence="5">Phosphoribosyltransferase domain-containing protein</fullName>
    </recommendedName>
</protein>
<dbReference type="Proteomes" id="UP000612266">
    <property type="component" value="Unassembled WGS sequence"/>
</dbReference>
<dbReference type="EMBL" id="JADSJR010000008">
    <property type="protein sequence ID" value="MBG2914282.1"/>
    <property type="molecule type" value="Genomic_DNA"/>
</dbReference>
<dbReference type="AlphaFoldDB" id="A0A6G6SQW6"/>
<accession>A0A6G6SQW6</accession>
<dbReference type="InterPro" id="IPR000836">
    <property type="entry name" value="PRTase_dom"/>
</dbReference>
<dbReference type="RefSeq" id="WP_075672005.1">
    <property type="nucleotide sequence ID" value="NZ_CP045008.1"/>
</dbReference>
<dbReference type="SUPFAM" id="SSF53271">
    <property type="entry name" value="PRTase-like"/>
    <property type="match status" value="1"/>
</dbReference>
<sequence>MEEVINNYFNEEVNKKELHIKPIKRTLSELQKLPPNTIFTMKKIPNKIRHYFSPWKINPNFDINRLNHYNIILIDDLLSTGTTLNTATIELNRSGLTCSTAICLLSNL</sequence>
<evidence type="ECO:0000313" key="2">
    <source>
        <dbReference type="EMBL" id="QIF90922.1"/>
    </source>
</evidence>
<reference evidence="2 3" key="1">
    <citation type="submission" date="2020-01" db="EMBL/GenBank/DDBJ databases">
        <title>The genomic epidemiology of tigecycline resistance gene tet(X) variants in a swine farm in China.</title>
        <authorList>
            <person name="Peng K."/>
            <person name="Li R."/>
        </authorList>
    </citation>
    <scope>NUCLEOTIDE SEQUENCE [LARGE SCALE GENOMIC DNA]</scope>
    <source>
        <strain evidence="2 3">ZF1</strain>
    </source>
</reference>
<dbReference type="EMBL" id="CP047340">
    <property type="protein sequence ID" value="QIF90922.1"/>
    <property type="molecule type" value="Genomic_DNA"/>
</dbReference>
<evidence type="ECO:0008006" key="5">
    <source>
        <dbReference type="Google" id="ProtNLM"/>
    </source>
</evidence>
<organism evidence="1 4">
    <name type="scientific">Proteus terrae subsp. cibarius</name>
    <dbReference type="NCBI Taxonomy" id="626774"/>
    <lineage>
        <taxon>Bacteria</taxon>
        <taxon>Pseudomonadati</taxon>
        <taxon>Pseudomonadota</taxon>
        <taxon>Gammaproteobacteria</taxon>
        <taxon>Enterobacterales</taxon>
        <taxon>Morganellaceae</taxon>
        <taxon>Proteus</taxon>
    </lineage>
</organism>
<evidence type="ECO:0000313" key="1">
    <source>
        <dbReference type="EMBL" id="MBG2914282.1"/>
    </source>
</evidence>
<dbReference type="Gene3D" id="3.40.50.2020">
    <property type="match status" value="1"/>
</dbReference>
<gene>
    <name evidence="2" type="ORF">GTH23_13175</name>
    <name evidence="1" type="ORF">I4901_07875</name>
</gene>
<dbReference type="CDD" id="cd06223">
    <property type="entry name" value="PRTases_typeI"/>
    <property type="match status" value="1"/>
</dbReference>
<evidence type="ECO:0000313" key="3">
    <source>
        <dbReference type="Proteomes" id="UP000501338"/>
    </source>
</evidence>